<feature type="binding site" evidence="6">
    <location>
        <position position="231"/>
    </location>
    <ligand>
        <name>Mg(2+)</name>
        <dbReference type="ChEBI" id="CHEBI:18420"/>
    </ligand>
</feature>
<evidence type="ECO:0000313" key="10">
    <source>
        <dbReference type="Proteomes" id="UP000490922"/>
    </source>
</evidence>
<dbReference type="InterPro" id="IPR034593">
    <property type="entry name" value="DgoD-like"/>
</dbReference>
<dbReference type="EC" id="5.1.1.-" evidence="7"/>
<dbReference type="SUPFAM" id="SSF54826">
    <property type="entry name" value="Enolase N-terminal domain-like"/>
    <property type="match status" value="1"/>
</dbReference>
<protein>
    <recommendedName>
        <fullName evidence="7">Dipeptide epimerase</fullName>
        <ecNumber evidence="7">5.1.1.-</ecNumber>
    </recommendedName>
</protein>
<dbReference type="SFLD" id="SFLDG00180">
    <property type="entry name" value="muconate_cycloisomerase"/>
    <property type="match status" value="1"/>
</dbReference>
<evidence type="ECO:0000256" key="4">
    <source>
        <dbReference type="ARBA" id="ARBA00023235"/>
    </source>
</evidence>
<organism evidence="9 10">
    <name type="scientific">Flavobacterium luteum</name>
    <dbReference type="NCBI Taxonomy" id="2026654"/>
    <lineage>
        <taxon>Bacteria</taxon>
        <taxon>Pseudomonadati</taxon>
        <taxon>Bacteroidota</taxon>
        <taxon>Flavobacteriia</taxon>
        <taxon>Flavobacteriales</taxon>
        <taxon>Flavobacteriaceae</taxon>
        <taxon>Flavobacterium</taxon>
    </lineage>
</organism>
<dbReference type="RefSeq" id="WP_151106208.1">
    <property type="nucleotide sequence ID" value="NZ_WAEM01000001.1"/>
</dbReference>
<proteinExistence type="inferred from homology"/>
<evidence type="ECO:0000259" key="8">
    <source>
        <dbReference type="SMART" id="SM00922"/>
    </source>
</evidence>
<keyword evidence="2 6" id="KW-0479">Metal-binding</keyword>
<keyword evidence="4 7" id="KW-0413">Isomerase</keyword>
<evidence type="ECO:0000256" key="1">
    <source>
        <dbReference type="ARBA" id="ARBA00008031"/>
    </source>
</evidence>
<dbReference type="InterPro" id="IPR036849">
    <property type="entry name" value="Enolase-like_C_sf"/>
</dbReference>
<accession>A0A7J5AKD8</accession>
<dbReference type="InterPro" id="IPR029017">
    <property type="entry name" value="Enolase-like_N"/>
</dbReference>
<evidence type="ECO:0000256" key="2">
    <source>
        <dbReference type="ARBA" id="ARBA00022723"/>
    </source>
</evidence>
<evidence type="ECO:0000256" key="7">
    <source>
        <dbReference type="RuleBase" id="RU366006"/>
    </source>
</evidence>
<dbReference type="Pfam" id="PF02746">
    <property type="entry name" value="MR_MLE_N"/>
    <property type="match status" value="1"/>
</dbReference>
<evidence type="ECO:0000313" key="9">
    <source>
        <dbReference type="EMBL" id="KAB1158015.1"/>
    </source>
</evidence>
<feature type="binding site" evidence="6">
    <location>
        <position position="206"/>
    </location>
    <ligand>
        <name>Mg(2+)</name>
        <dbReference type="ChEBI" id="CHEBI:18420"/>
    </ligand>
</feature>
<feature type="active site" description="Proton acceptor; specific for (R)-substrate epimerization" evidence="5">
    <location>
        <position position="156"/>
    </location>
</feature>
<dbReference type="AlphaFoldDB" id="A0A7J5AKD8"/>
<name>A0A7J5AKD8_9FLAO</name>
<keyword evidence="10" id="KW-1185">Reference proteome</keyword>
<dbReference type="Pfam" id="PF13378">
    <property type="entry name" value="MR_MLE_C"/>
    <property type="match status" value="1"/>
</dbReference>
<feature type="domain" description="Mandelate racemase/muconate lactonizing enzyme C-terminal" evidence="8">
    <location>
        <begin position="138"/>
        <end position="227"/>
    </location>
</feature>
<dbReference type="Gene3D" id="3.20.20.120">
    <property type="entry name" value="Enolase-like C-terminal domain"/>
    <property type="match status" value="1"/>
</dbReference>
<dbReference type="InterPro" id="IPR013342">
    <property type="entry name" value="Mandelate_racemase_C"/>
</dbReference>
<gene>
    <name evidence="9" type="ORF">F6464_02730</name>
</gene>
<dbReference type="GO" id="GO:0000287">
    <property type="term" value="F:magnesium ion binding"/>
    <property type="evidence" value="ECO:0007669"/>
    <property type="project" value="UniProtKB-ARBA"/>
</dbReference>
<evidence type="ECO:0000256" key="5">
    <source>
        <dbReference type="PIRSR" id="PIRSR634603-1"/>
    </source>
</evidence>
<dbReference type="Gene3D" id="3.30.390.10">
    <property type="entry name" value="Enolase-like, N-terminal domain"/>
    <property type="match status" value="1"/>
</dbReference>
<evidence type="ECO:0000256" key="6">
    <source>
        <dbReference type="PIRSR" id="PIRSR634603-3"/>
    </source>
</evidence>
<dbReference type="SFLD" id="SFLDS00001">
    <property type="entry name" value="Enolase"/>
    <property type="match status" value="1"/>
</dbReference>
<dbReference type="SMART" id="SM00922">
    <property type="entry name" value="MR_MLE"/>
    <property type="match status" value="1"/>
</dbReference>
<dbReference type="PANTHER" id="PTHR48080:SF3">
    <property type="entry name" value="ENOLASE SUPERFAMILY MEMBER DDB_G0284701"/>
    <property type="match status" value="1"/>
</dbReference>
<feature type="binding site" evidence="6">
    <location>
        <position position="180"/>
    </location>
    <ligand>
        <name>Mg(2+)</name>
        <dbReference type="ChEBI" id="CHEBI:18420"/>
    </ligand>
</feature>
<comment type="cofactor">
    <cofactor evidence="6 7">
        <name>Mg(2+)</name>
        <dbReference type="ChEBI" id="CHEBI:18420"/>
    </cofactor>
    <text evidence="6 7">Binds 1 Mg(2+) ion per subunit.</text>
</comment>
<dbReference type="CDD" id="cd03319">
    <property type="entry name" value="L-Ala-DL-Glu_epimerase"/>
    <property type="match status" value="1"/>
</dbReference>
<dbReference type="InterPro" id="IPR013341">
    <property type="entry name" value="Mandelate_racemase_N_dom"/>
</dbReference>
<feature type="active site" description="Proton acceptor; specific for (S)-substrate epimerization" evidence="5">
    <location>
        <position position="253"/>
    </location>
</feature>
<dbReference type="Proteomes" id="UP000490922">
    <property type="component" value="Unassembled WGS sequence"/>
</dbReference>
<keyword evidence="3 6" id="KW-0460">Magnesium</keyword>
<comment type="similarity">
    <text evidence="1 7">Belongs to the mandelate racemase/muconate lactonizing enzyme family.</text>
</comment>
<dbReference type="EMBL" id="WAEM01000001">
    <property type="protein sequence ID" value="KAB1158015.1"/>
    <property type="molecule type" value="Genomic_DNA"/>
</dbReference>
<dbReference type="PANTHER" id="PTHR48080">
    <property type="entry name" value="D-GALACTONATE DEHYDRATASE-RELATED"/>
    <property type="match status" value="1"/>
</dbReference>
<dbReference type="InterPro" id="IPR029065">
    <property type="entry name" value="Enolase_C-like"/>
</dbReference>
<reference evidence="9 10" key="1">
    <citation type="submission" date="2019-09" db="EMBL/GenBank/DDBJ databases">
        <title>Flavobacterium sp. nov., isolated from glacier ice.</title>
        <authorList>
            <person name="Liu Q."/>
        </authorList>
    </citation>
    <scope>NUCLEOTIDE SEQUENCE [LARGE SCALE GENOMIC DNA]</scope>
    <source>
        <strain evidence="9 10">NBRC 112527</strain>
    </source>
</reference>
<dbReference type="SUPFAM" id="SSF51604">
    <property type="entry name" value="Enolase C-terminal domain-like"/>
    <property type="match status" value="1"/>
</dbReference>
<dbReference type="GO" id="GO:0016855">
    <property type="term" value="F:racemase and epimerase activity, acting on amino acids and derivatives"/>
    <property type="evidence" value="ECO:0007669"/>
    <property type="project" value="UniProtKB-UniRule"/>
</dbReference>
<dbReference type="OrthoDB" id="9775391at2"/>
<sequence>MGLHFSFQFHELPLQYPFTISRYTVSVQKTVIVTISNGMHSGYGEATVNPYYHSTQQRLTDSLMKVKPIIETSAELHPEIIWKKLALLLQDDYFALCAVDMAYWDIYAKINSKTLRSYWADEQAKTPLTSYTIGIDSLEIMKQKIIEKPWPIYKIKLGTPNDIQIVENLRKITNSVFRIDANCAWTAKQTIENSKILKYLNVEFIEQPLKSDDIEGMKKVKSESYLPIIADESCQRETDVSICSELFHGINIKLMKCGGITPALRMIKVARESRLLLMAGCMTESTIGISGLTQIASLLDYLDADGALLLRQDIASGVTFNLGNIVYSNTFGTGAKLYT</sequence>
<comment type="caution">
    <text evidence="9">The sequence shown here is derived from an EMBL/GenBank/DDBJ whole genome shotgun (WGS) entry which is preliminary data.</text>
</comment>
<dbReference type="InterPro" id="IPR034603">
    <property type="entry name" value="Dipeptide_epimerase"/>
</dbReference>
<evidence type="ECO:0000256" key="3">
    <source>
        <dbReference type="ARBA" id="ARBA00022842"/>
    </source>
</evidence>